<feature type="non-terminal residue" evidence="5">
    <location>
        <position position="1"/>
    </location>
</feature>
<dbReference type="GO" id="GO:0045004">
    <property type="term" value="P:DNA replication proofreading"/>
    <property type="evidence" value="ECO:0007669"/>
    <property type="project" value="TreeGrafter"/>
</dbReference>
<dbReference type="InterPro" id="IPR050240">
    <property type="entry name" value="DNA_pol_type-B"/>
</dbReference>
<comment type="catalytic activity">
    <reaction evidence="2">
        <text>DNA(n) + a 2'-deoxyribonucleoside 5'-triphosphate = DNA(n+1) + diphosphate</text>
        <dbReference type="Rhea" id="RHEA:22508"/>
        <dbReference type="Rhea" id="RHEA-COMP:17339"/>
        <dbReference type="Rhea" id="RHEA-COMP:17340"/>
        <dbReference type="ChEBI" id="CHEBI:33019"/>
        <dbReference type="ChEBI" id="CHEBI:61560"/>
        <dbReference type="ChEBI" id="CHEBI:173112"/>
        <dbReference type="EC" id="2.7.7.7"/>
    </reaction>
</comment>
<dbReference type="EMBL" id="CAJVPL010006969">
    <property type="protein sequence ID" value="CAG8667152.1"/>
    <property type="molecule type" value="Genomic_DNA"/>
</dbReference>
<sequence>ILQFSPQKVTDMDKKFLTHEITSINKTRKDYSKTSNAPHFKSSFENVLASLQENEDLENSTNIKVRRQQKWSRPKLPDINPVQDHIIFQQIEVDEYNDLSMRRPIVRLYGVTERGNSVLCHVSGFLPYFYIPAPVGFKDNDVSHFQRSLEQILSAGNKVFRIEIMMKESIWGYHGNQKNPFLKLTFNDSRALSQAKNILCLYLIITGANWIELPAKSYIILAETRKTSNCQLEVEIRHENLISHAPDSEWSKIAPLRILSFDIECAGRKGSFPEASIDPVIQIANTVTIQGENKPFIRNVFTLDTCAPIVATDIIENVNEVDPDVIIGYNIANFDLPYLLDRAHHLKELSFPFLGRIS</sequence>
<dbReference type="Proteomes" id="UP000789831">
    <property type="component" value="Unassembled WGS sequence"/>
</dbReference>
<evidence type="ECO:0000313" key="5">
    <source>
        <dbReference type="EMBL" id="CAG8667152.1"/>
    </source>
</evidence>
<feature type="non-terminal residue" evidence="5">
    <location>
        <position position="358"/>
    </location>
</feature>
<dbReference type="PANTHER" id="PTHR10322">
    <property type="entry name" value="DNA POLYMERASE CATALYTIC SUBUNIT"/>
    <property type="match status" value="1"/>
</dbReference>
<organism evidence="5 6">
    <name type="scientific">Ambispora gerdemannii</name>
    <dbReference type="NCBI Taxonomy" id="144530"/>
    <lineage>
        <taxon>Eukaryota</taxon>
        <taxon>Fungi</taxon>
        <taxon>Fungi incertae sedis</taxon>
        <taxon>Mucoromycota</taxon>
        <taxon>Glomeromycotina</taxon>
        <taxon>Glomeromycetes</taxon>
        <taxon>Archaeosporales</taxon>
        <taxon>Ambisporaceae</taxon>
        <taxon>Ambispora</taxon>
    </lineage>
</organism>
<dbReference type="GO" id="GO:0006287">
    <property type="term" value="P:base-excision repair, gap-filling"/>
    <property type="evidence" value="ECO:0007669"/>
    <property type="project" value="TreeGrafter"/>
</dbReference>
<evidence type="ECO:0000259" key="3">
    <source>
        <dbReference type="Pfam" id="PF03104"/>
    </source>
</evidence>
<dbReference type="SUPFAM" id="SSF53098">
    <property type="entry name" value="Ribonuclease H-like"/>
    <property type="match status" value="1"/>
</dbReference>
<dbReference type="InterPro" id="IPR056435">
    <property type="entry name" value="DPOD/Z_N"/>
</dbReference>
<dbReference type="GO" id="GO:0003887">
    <property type="term" value="F:DNA-directed DNA polymerase activity"/>
    <property type="evidence" value="ECO:0007669"/>
    <property type="project" value="UniProtKB-EC"/>
</dbReference>
<dbReference type="GO" id="GO:0006297">
    <property type="term" value="P:nucleotide-excision repair, DNA gap filling"/>
    <property type="evidence" value="ECO:0007669"/>
    <property type="project" value="TreeGrafter"/>
</dbReference>
<feature type="domain" description="DNA-directed DNA polymerase family B exonuclease" evidence="3">
    <location>
        <begin position="205"/>
        <end position="357"/>
    </location>
</feature>
<dbReference type="InterPro" id="IPR012337">
    <property type="entry name" value="RNaseH-like_sf"/>
</dbReference>
<reference evidence="5" key="1">
    <citation type="submission" date="2021-06" db="EMBL/GenBank/DDBJ databases">
        <authorList>
            <person name="Kallberg Y."/>
            <person name="Tangrot J."/>
            <person name="Rosling A."/>
        </authorList>
    </citation>
    <scope>NUCLEOTIDE SEQUENCE</scope>
    <source>
        <strain evidence="5">MT106</strain>
    </source>
</reference>
<dbReference type="Pfam" id="PF03104">
    <property type="entry name" value="DNA_pol_B_exo1"/>
    <property type="match status" value="1"/>
</dbReference>
<dbReference type="GO" id="GO:0043625">
    <property type="term" value="C:delta DNA polymerase complex"/>
    <property type="evidence" value="ECO:0007669"/>
    <property type="project" value="TreeGrafter"/>
</dbReference>
<evidence type="ECO:0000256" key="2">
    <source>
        <dbReference type="ARBA" id="ARBA00049244"/>
    </source>
</evidence>
<dbReference type="Pfam" id="PF24055">
    <property type="entry name" value="POL3_N"/>
    <property type="match status" value="1"/>
</dbReference>
<keyword evidence="6" id="KW-1185">Reference proteome</keyword>
<protein>
    <recommendedName>
        <fullName evidence="1">DNA polymerase delta catalytic subunit</fullName>
    </recommendedName>
</protein>
<dbReference type="InterPro" id="IPR036397">
    <property type="entry name" value="RNaseH_sf"/>
</dbReference>
<dbReference type="InterPro" id="IPR006133">
    <property type="entry name" value="DNA-dir_DNA_pol_B_exonuc"/>
</dbReference>
<comment type="caution">
    <text evidence="5">The sequence shown here is derived from an EMBL/GenBank/DDBJ whole genome shotgun (WGS) entry which is preliminary data.</text>
</comment>
<dbReference type="GO" id="GO:0008296">
    <property type="term" value="F:3'-5'-DNA exonuclease activity"/>
    <property type="evidence" value="ECO:0007669"/>
    <property type="project" value="TreeGrafter"/>
</dbReference>
<name>A0A9N9HE69_9GLOM</name>
<evidence type="ECO:0000313" key="6">
    <source>
        <dbReference type="Proteomes" id="UP000789831"/>
    </source>
</evidence>
<dbReference type="Gene3D" id="3.30.420.10">
    <property type="entry name" value="Ribonuclease H-like superfamily/Ribonuclease H"/>
    <property type="match status" value="1"/>
</dbReference>
<evidence type="ECO:0000259" key="4">
    <source>
        <dbReference type="Pfam" id="PF24055"/>
    </source>
</evidence>
<dbReference type="PANTHER" id="PTHR10322:SF23">
    <property type="entry name" value="DNA POLYMERASE DELTA CATALYTIC SUBUNIT"/>
    <property type="match status" value="1"/>
</dbReference>
<evidence type="ECO:0000256" key="1">
    <source>
        <dbReference type="ARBA" id="ARBA00024411"/>
    </source>
</evidence>
<accession>A0A9N9HE69</accession>
<gene>
    <name evidence="5" type="ORF">AGERDE_LOCUS12089</name>
</gene>
<dbReference type="OrthoDB" id="2431368at2759"/>
<dbReference type="AlphaFoldDB" id="A0A9N9HE69"/>
<feature type="domain" description="DNA polymerase delta/zeta catalytic subunit N-terminal" evidence="4">
    <location>
        <begin position="124"/>
        <end position="190"/>
    </location>
</feature>
<dbReference type="GO" id="GO:0003676">
    <property type="term" value="F:nucleic acid binding"/>
    <property type="evidence" value="ECO:0007669"/>
    <property type="project" value="InterPro"/>
</dbReference>
<proteinExistence type="predicted"/>
<dbReference type="Gene3D" id="2.40.50.730">
    <property type="match status" value="2"/>
</dbReference>